<evidence type="ECO:0000259" key="2">
    <source>
        <dbReference type="Pfam" id="PF20474"/>
    </source>
</evidence>
<reference evidence="3 4" key="1">
    <citation type="journal article" date="2018" name="Mol. Plant">
        <title>The genome of Artemisia annua provides insight into the evolution of Asteraceae family and artemisinin biosynthesis.</title>
        <authorList>
            <person name="Shen Q."/>
            <person name="Zhang L."/>
            <person name="Liao Z."/>
            <person name="Wang S."/>
            <person name="Yan T."/>
            <person name="Shi P."/>
            <person name="Liu M."/>
            <person name="Fu X."/>
            <person name="Pan Q."/>
            <person name="Wang Y."/>
            <person name="Lv Z."/>
            <person name="Lu X."/>
            <person name="Zhang F."/>
            <person name="Jiang W."/>
            <person name="Ma Y."/>
            <person name="Chen M."/>
            <person name="Hao X."/>
            <person name="Li L."/>
            <person name="Tang Y."/>
            <person name="Lv G."/>
            <person name="Zhou Y."/>
            <person name="Sun X."/>
            <person name="Brodelius P.E."/>
            <person name="Rose J.K.C."/>
            <person name="Tang K."/>
        </authorList>
    </citation>
    <scope>NUCLEOTIDE SEQUENCE [LARGE SCALE GENOMIC DNA]</scope>
    <source>
        <strain evidence="4">cv. Huhao1</strain>
        <tissue evidence="3">Leaf</tissue>
    </source>
</reference>
<sequence length="159" mass="17211">MKHRVLSRSLFIVFRLLGAVQKPLPTIPILSGIGSSSSIGNTSGPSVASGAVQKPLPTIPMLSGTGPSSSIGTWVARYKLDCKELKIDDYKPTTKFSSSQLNQALINNNSNRTLKDETCKMPLSMSHAGGNVNLCKTRILKFVKEAYIKKCHGFTKNCV</sequence>
<dbReference type="Proteomes" id="UP000245207">
    <property type="component" value="Unassembled WGS sequence"/>
</dbReference>
<name>A0A2U1MWC0_ARTAN</name>
<proteinExistence type="predicted"/>
<evidence type="ECO:0000313" key="4">
    <source>
        <dbReference type="Proteomes" id="UP000245207"/>
    </source>
</evidence>
<protein>
    <submittedName>
        <fullName evidence="3">Transcription factor Spt20</fullName>
    </submittedName>
</protein>
<dbReference type="Pfam" id="PF20474">
    <property type="entry name" value="PHL"/>
    <property type="match status" value="1"/>
</dbReference>
<feature type="signal peptide" evidence="1">
    <location>
        <begin position="1"/>
        <end position="21"/>
    </location>
</feature>
<keyword evidence="1" id="KW-0732">Signal</keyword>
<feature type="chain" id="PRO_5015408839" evidence="1">
    <location>
        <begin position="22"/>
        <end position="159"/>
    </location>
</feature>
<dbReference type="EMBL" id="PKPP01004203">
    <property type="protein sequence ID" value="PWA65530.1"/>
    <property type="molecule type" value="Genomic_DNA"/>
</dbReference>
<dbReference type="AlphaFoldDB" id="A0A2U1MWC0"/>
<evidence type="ECO:0000256" key="1">
    <source>
        <dbReference type="SAM" id="SignalP"/>
    </source>
</evidence>
<keyword evidence="4" id="KW-1185">Reference proteome</keyword>
<gene>
    <name evidence="3" type="ORF">CTI12_AA334560</name>
</gene>
<dbReference type="STRING" id="35608.A0A2U1MWC0"/>
<accession>A0A2U1MWC0</accession>
<organism evidence="3 4">
    <name type="scientific">Artemisia annua</name>
    <name type="common">Sweet wormwood</name>
    <dbReference type="NCBI Taxonomy" id="35608"/>
    <lineage>
        <taxon>Eukaryota</taxon>
        <taxon>Viridiplantae</taxon>
        <taxon>Streptophyta</taxon>
        <taxon>Embryophyta</taxon>
        <taxon>Tracheophyta</taxon>
        <taxon>Spermatophyta</taxon>
        <taxon>Magnoliopsida</taxon>
        <taxon>eudicotyledons</taxon>
        <taxon>Gunneridae</taxon>
        <taxon>Pentapetalae</taxon>
        <taxon>asterids</taxon>
        <taxon>campanulids</taxon>
        <taxon>Asterales</taxon>
        <taxon>Asteraceae</taxon>
        <taxon>Asteroideae</taxon>
        <taxon>Anthemideae</taxon>
        <taxon>Artemisiinae</taxon>
        <taxon>Artemisia</taxon>
    </lineage>
</organism>
<feature type="domain" description="PHL" evidence="2">
    <location>
        <begin position="77"/>
        <end position="148"/>
    </location>
</feature>
<comment type="caution">
    <text evidence="3">The sequence shown here is derived from an EMBL/GenBank/DDBJ whole genome shotgun (WGS) entry which is preliminary data.</text>
</comment>
<evidence type="ECO:0000313" key="3">
    <source>
        <dbReference type="EMBL" id="PWA65530.1"/>
    </source>
</evidence>
<dbReference type="InterPro" id="IPR046467">
    <property type="entry name" value="PHL_dom"/>
</dbReference>